<evidence type="ECO:0000256" key="7">
    <source>
        <dbReference type="ARBA" id="ARBA00022989"/>
    </source>
</evidence>
<evidence type="ECO:0000256" key="6">
    <source>
        <dbReference type="ARBA" id="ARBA00022692"/>
    </source>
</evidence>
<dbReference type="InterPro" id="IPR000390">
    <property type="entry name" value="Small_drug/metabolite_transptr"/>
</dbReference>
<keyword evidence="4" id="KW-1003">Cell membrane</keyword>
<reference evidence="11 12" key="1">
    <citation type="journal article" date="2005" name="Genome Res.">
        <title>Coping with cold: the genome of the versatile marine Antarctica bacterium Pseudoalteromonas haloplanktis TAC125.</title>
        <authorList>
            <person name="Medigue C."/>
            <person name="Krin E."/>
            <person name="Pascal G."/>
            <person name="Barbe V."/>
            <person name="Bernsel A."/>
            <person name="Bertin P."/>
            <person name="Cheung F."/>
            <person name="Cruveiller S."/>
            <person name="Damico S."/>
            <person name="Duilio A."/>
            <person name="Fang G."/>
            <person name="Feller G."/>
            <person name="Mangenot S."/>
            <person name="Marino G."/>
            <person name="Nilsson J."/>
            <person name="Parilli E."/>
            <person name="Rocha E."/>
            <person name="Rouy Z."/>
            <person name="Sekowska A."/>
            <person name="Tutino M.L."/>
            <person name="Vallenet D."/>
            <person name="von Heijne G."/>
            <person name="Danchin A."/>
        </authorList>
    </citation>
    <scope>NUCLEOTIDE SEQUENCE [LARGE SCALE GENOMIC DNA]</scope>
    <source>
        <strain evidence="12">TAC 125</strain>
    </source>
</reference>
<dbReference type="SUPFAM" id="SSF103481">
    <property type="entry name" value="Multidrug resistance efflux transporter EmrE"/>
    <property type="match status" value="1"/>
</dbReference>
<dbReference type="InterPro" id="IPR037185">
    <property type="entry name" value="EmrE-like"/>
</dbReference>
<feature type="transmembrane region" description="Helical" evidence="10">
    <location>
        <begin position="29"/>
        <end position="47"/>
    </location>
</feature>
<evidence type="ECO:0000256" key="10">
    <source>
        <dbReference type="SAM" id="Phobius"/>
    </source>
</evidence>
<comment type="subunit">
    <text evidence="2">Forms a complex with MdtI.</text>
</comment>
<keyword evidence="6 9" id="KW-0812">Transmembrane</keyword>
<dbReference type="PATRIC" id="fig|326442.8.peg.2373"/>
<dbReference type="PANTHER" id="PTHR30561:SF2">
    <property type="entry name" value="SPERMIDINE EXPORT PROTEIN MDTJ"/>
    <property type="match status" value="1"/>
</dbReference>
<keyword evidence="7 10" id="KW-1133">Transmembrane helix</keyword>
<evidence type="ECO:0000256" key="2">
    <source>
        <dbReference type="ARBA" id="ARBA00011358"/>
    </source>
</evidence>
<keyword evidence="12" id="KW-1185">Reference proteome</keyword>
<evidence type="ECO:0000313" key="11">
    <source>
        <dbReference type="EMBL" id="CAI87510.1"/>
    </source>
</evidence>
<dbReference type="BioCyc" id="PHAL326442:PSHA_RS12130-MONOMER"/>
<gene>
    <name evidence="11" type="primary">mdtJ</name>
    <name evidence="11" type="ordered locus">PSHAa2461</name>
</gene>
<evidence type="ECO:0000256" key="4">
    <source>
        <dbReference type="ARBA" id="ARBA00022475"/>
    </source>
</evidence>
<protein>
    <recommendedName>
        <fullName evidence="3">Spermidine export protein MdtJ</fullName>
    </recommendedName>
</protein>
<keyword evidence="5" id="KW-0997">Cell inner membrane</keyword>
<dbReference type="GO" id="GO:0015297">
    <property type="term" value="F:antiporter activity"/>
    <property type="evidence" value="ECO:0007669"/>
    <property type="project" value="TreeGrafter"/>
</dbReference>
<evidence type="ECO:0000256" key="9">
    <source>
        <dbReference type="RuleBase" id="RU003942"/>
    </source>
</evidence>
<proteinExistence type="inferred from homology"/>
<accession>Q3IFU8</accession>
<dbReference type="Pfam" id="PF00893">
    <property type="entry name" value="Multi_Drug_Res"/>
    <property type="match status" value="1"/>
</dbReference>
<dbReference type="GO" id="GO:0015220">
    <property type="term" value="F:choline transmembrane transporter activity"/>
    <property type="evidence" value="ECO:0007669"/>
    <property type="project" value="TreeGrafter"/>
</dbReference>
<dbReference type="GO" id="GO:1903711">
    <property type="term" value="P:spermidine transmembrane transport"/>
    <property type="evidence" value="ECO:0007669"/>
    <property type="project" value="TreeGrafter"/>
</dbReference>
<evidence type="ECO:0000256" key="1">
    <source>
        <dbReference type="ARBA" id="ARBA00004429"/>
    </source>
</evidence>
<evidence type="ECO:0000313" key="12">
    <source>
        <dbReference type="Proteomes" id="UP000006843"/>
    </source>
</evidence>
<feature type="transmembrane region" description="Helical" evidence="10">
    <location>
        <begin position="54"/>
        <end position="79"/>
    </location>
</feature>
<feature type="transmembrane region" description="Helical" evidence="10">
    <location>
        <begin position="85"/>
        <end position="104"/>
    </location>
</feature>
<dbReference type="Gene3D" id="1.10.3730.20">
    <property type="match status" value="1"/>
</dbReference>
<sequence>MHWIYLIIAVTLEVIGTTVMKWLVNEDQLLLGSLFVTLMVGLAYLALSQATSKIPIALANAFWEGLGMILIASVSFVFLGEAISIGQMFALLLAIIGIVIINSGHAMQEQKQ</sequence>
<dbReference type="KEGG" id="pha:PSHAa2461"/>
<feature type="transmembrane region" description="Helical" evidence="10">
    <location>
        <begin position="5"/>
        <end position="23"/>
    </location>
</feature>
<dbReference type="GO" id="GO:0015199">
    <property type="term" value="F:amino-acid betaine transmembrane transporter activity"/>
    <property type="evidence" value="ECO:0007669"/>
    <property type="project" value="TreeGrafter"/>
</dbReference>
<name>Q3IFU8_PSET1</name>
<evidence type="ECO:0000256" key="5">
    <source>
        <dbReference type="ARBA" id="ARBA00022519"/>
    </source>
</evidence>
<organism evidence="11 12">
    <name type="scientific">Pseudoalteromonas translucida (strain TAC 125)</name>
    <dbReference type="NCBI Taxonomy" id="326442"/>
    <lineage>
        <taxon>Bacteria</taxon>
        <taxon>Pseudomonadati</taxon>
        <taxon>Pseudomonadota</taxon>
        <taxon>Gammaproteobacteria</taxon>
        <taxon>Alteromonadales</taxon>
        <taxon>Pseudoalteromonadaceae</taxon>
        <taxon>Pseudoalteromonas</taxon>
    </lineage>
</organism>
<dbReference type="Proteomes" id="UP000006843">
    <property type="component" value="Chromosome I"/>
</dbReference>
<evidence type="ECO:0000256" key="3">
    <source>
        <dbReference type="ARBA" id="ARBA00021112"/>
    </source>
</evidence>
<dbReference type="GO" id="GO:0031460">
    <property type="term" value="P:glycine betaine transport"/>
    <property type="evidence" value="ECO:0007669"/>
    <property type="project" value="TreeGrafter"/>
</dbReference>
<evidence type="ECO:0000256" key="8">
    <source>
        <dbReference type="ARBA" id="ARBA00023136"/>
    </source>
</evidence>
<dbReference type="STRING" id="326442.PSHAa2461"/>
<dbReference type="GO" id="GO:0005886">
    <property type="term" value="C:plasma membrane"/>
    <property type="evidence" value="ECO:0007669"/>
    <property type="project" value="UniProtKB-SubCell"/>
</dbReference>
<dbReference type="AlphaFoldDB" id="Q3IFU8"/>
<dbReference type="InterPro" id="IPR045324">
    <property type="entry name" value="Small_multidrug_res"/>
</dbReference>
<comment type="similarity">
    <text evidence="9">Belongs to the drug/metabolite transporter (DMT) superfamily. Small multidrug resistance (SMR) (TC 2.A.7.1) family.</text>
</comment>
<comment type="subcellular location">
    <subcellularLocation>
        <location evidence="1">Cell inner membrane</location>
        <topology evidence="1">Multi-pass membrane protein</topology>
    </subcellularLocation>
    <subcellularLocation>
        <location evidence="9">Cell membrane</location>
        <topology evidence="9">Multi-pass membrane protein</topology>
    </subcellularLocation>
</comment>
<dbReference type="EMBL" id="CR954246">
    <property type="protein sequence ID" value="CAI87510.1"/>
    <property type="molecule type" value="Genomic_DNA"/>
</dbReference>
<dbReference type="eggNOG" id="COG2076">
    <property type="taxonomic scope" value="Bacteria"/>
</dbReference>
<dbReference type="HOGENOM" id="CLU_133067_0_0_6"/>
<dbReference type="PANTHER" id="PTHR30561">
    <property type="entry name" value="SMR FAMILY PROTON-DEPENDENT DRUG EFFLUX TRANSPORTER SUGE"/>
    <property type="match status" value="1"/>
</dbReference>
<keyword evidence="8 10" id="KW-0472">Membrane</keyword>